<dbReference type="InterPro" id="IPR044855">
    <property type="entry name" value="CoA-Trfase_III_dom3_sf"/>
</dbReference>
<dbReference type="InterPro" id="IPR003673">
    <property type="entry name" value="CoA-Trfase_fam_III"/>
</dbReference>
<sequence>MSICRKLSTLPAAEKGPLHGIRILDLTRVLAGPFCTMILGDYGASVTKVESLSGDDTRKWGPPFAPGTSESSYFLGVNRNKRSITIDFKQKEGLAILQKLAKNADVLIENFIPGKLDALGLGYQDLSKDNPGLIYTSITGYGPTGPNAKNAGYDVIVEAEAGLMHITGLIHFEFRINHRMPTTVITPPGTKETPVKVGVAITDITTGLYAHGAIMAALLARSNNNGQGQKIDVSLLESQVSALANVAHAYLIGGVEAERMATEHASIVPYQSFPTKDGHIVIGAGNDSQFIKFCKEIGQSQLSSDPNYASNQLRVKNRQELIAKLKAVLAEKNTQHWLDILKPIGLPCGPVNSIAQTFSHPQVLHRKMIEEVDHPSAGRIRLVGVPVKYSHTKPSIRLPPPMLGQHTDEILKELRYSNDDIAALREHRVVS</sequence>
<dbReference type="InterPro" id="IPR023606">
    <property type="entry name" value="CoA-Trfase_III_dom_1_sf"/>
</dbReference>
<keyword evidence="2" id="KW-0808">Transferase</keyword>
<evidence type="ECO:0008006" key="5">
    <source>
        <dbReference type="Google" id="ProtNLM"/>
    </source>
</evidence>
<evidence type="ECO:0000313" key="4">
    <source>
        <dbReference type="Proteomes" id="UP000320333"/>
    </source>
</evidence>
<dbReference type="GO" id="GO:0047369">
    <property type="term" value="F:succinate-hydroxymethylglutarate CoA-transferase activity"/>
    <property type="evidence" value="ECO:0007669"/>
    <property type="project" value="TreeGrafter"/>
</dbReference>
<dbReference type="InterPro" id="IPR050483">
    <property type="entry name" value="CoA-transferase_III_domain"/>
</dbReference>
<dbReference type="Proteomes" id="UP000320333">
    <property type="component" value="Unassembled WGS sequence"/>
</dbReference>
<dbReference type="Pfam" id="PF02515">
    <property type="entry name" value="CoA_transf_3"/>
    <property type="match status" value="1"/>
</dbReference>
<dbReference type="PANTHER" id="PTHR48207">
    <property type="entry name" value="SUCCINATE--HYDROXYMETHYLGLUTARATE COA-TRANSFERASE"/>
    <property type="match status" value="1"/>
</dbReference>
<dbReference type="EMBL" id="QEAP01000001">
    <property type="protein sequence ID" value="TPX78629.1"/>
    <property type="molecule type" value="Genomic_DNA"/>
</dbReference>
<evidence type="ECO:0000313" key="3">
    <source>
        <dbReference type="EMBL" id="TPX78629.1"/>
    </source>
</evidence>
<name>A0A507FQC5_9FUNG</name>
<dbReference type="OrthoDB" id="5863171at2759"/>
<protein>
    <recommendedName>
        <fullName evidence="5">Formyl-CoA transferase</fullName>
    </recommendedName>
</protein>
<dbReference type="PANTHER" id="PTHR48207:SF3">
    <property type="entry name" value="SUCCINATE--HYDROXYMETHYLGLUTARATE COA-TRANSFERASE"/>
    <property type="match status" value="1"/>
</dbReference>
<gene>
    <name evidence="3" type="ORF">CcCBS67573_g00012</name>
</gene>
<proteinExistence type="inferred from homology"/>
<evidence type="ECO:0000256" key="2">
    <source>
        <dbReference type="ARBA" id="ARBA00022679"/>
    </source>
</evidence>
<dbReference type="Gene3D" id="3.30.1540.10">
    <property type="entry name" value="formyl-coa transferase, domain 3"/>
    <property type="match status" value="1"/>
</dbReference>
<dbReference type="GO" id="GO:0005739">
    <property type="term" value="C:mitochondrion"/>
    <property type="evidence" value="ECO:0007669"/>
    <property type="project" value="TreeGrafter"/>
</dbReference>
<organism evidence="3 4">
    <name type="scientific">Chytriomyces confervae</name>
    <dbReference type="NCBI Taxonomy" id="246404"/>
    <lineage>
        <taxon>Eukaryota</taxon>
        <taxon>Fungi</taxon>
        <taxon>Fungi incertae sedis</taxon>
        <taxon>Chytridiomycota</taxon>
        <taxon>Chytridiomycota incertae sedis</taxon>
        <taxon>Chytridiomycetes</taxon>
        <taxon>Chytridiales</taxon>
        <taxon>Chytriomycetaceae</taxon>
        <taxon>Chytriomyces</taxon>
    </lineage>
</organism>
<accession>A0A507FQC5</accession>
<evidence type="ECO:0000256" key="1">
    <source>
        <dbReference type="ARBA" id="ARBA00008383"/>
    </source>
</evidence>
<dbReference type="STRING" id="246404.A0A507FQC5"/>
<keyword evidence="4" id="KW-1185">Reference proteome</keyword>
<comment type="caution">
    <text evidence="3">The sequence shown here is derived from an EMBL/GenBank/DDBJ whole genome shotgun (WGS) entry which is preliminary data.</text>
</comment>
<dbReference type="Gene3D" id="3.40.50.10540">
    <property type="entry name" value="Crotonobetainyl-coa:carnitine coa-transferase, domain 1"/>
    <property type="match status" value="1"/>
</dbReference>
<dbReference type="AlphaFoldDB" id="A0A507FQC5"/>
<dbReference type="SUPFAM" id="SSF89796">
    <property type="entry name" value="CoA-transferase family III (CaiB/BaiF)"/>
    <property type="match status" value="1"/>
</dbReference>
<reference evidence="3 4" key="1">
    <citation type="journal article" date="2019" name="Sci. Rep.">
        <title>Comparative genomics of chytrid fungi reveal insights into the obligate biotrophic and pathogenic lifestyle of Synchytrium endobioticum.</title>
        <authorList>
            <person name="van de Vossenberg B.T.L.H."/>
            <person name="Warris S."/>
            <person name="Nguyen H.D.T."/>
            <person name="van Gent-Pelzer M.P.E."/>
            <person name="Joly D.L."/>
            <person name="van de Geest H.C."/>
            <person name="Bonants P.J.M."/>
            <person name="Smith D.S."/>
            <person name="Levesque C.A."/>
            <person name="van der Lee T.A.J."/>
        </authorList>
    </citation>
    <scope>NUCLEOTIDE SEQUENCE [LARGE SCALE GENOMIC DNA]</scope>
    <source>
        <strain evidence="3 4">CBS 675.73</strain>
    </source>
</reference>
<comment type="similarity">
    <text evidence="1">Belongs to the CoA-transferase III family.</text>
</comment>